<gene>
    <name evidence="1" type="ORF">LCMAC201_01830</name>
</gene>
<dbReference type="Gene3D" id="3.30.160.20">
    <property type="match status" value="1"/>
</dbReference>
<name>A0A481YWL2_9VIRU</name>
<proteinExistence type="predicted"/>
<protein>
    <submittedName>
        <fullName evidence="1">Uncharacterized protein</fullName>
    </submittedName>
</protein>
<dbReference type="EMBL" id="MK500347">
    <property type="protein sequence ID" value="QBK87281.1"/>
    <property type="molecule type" value="Genomic_DNA"/>
</dbReference>
<dbReference type="SUPFAM" id="SSF54768">
    <property type="entry name" value="dsRNA-binding domain-like"/>
    <property type="match status" value="1"/>
</dbReference>
<reference evidence="1" key="1">
    <citation type="journal article" date="2019" name="MBio">
        <title>Virus Genomes from Deep Sea Sediments Expand the Ocean Megavirome and Support Independent Origins of Viral Gigantism.</title>
        <authorList>
            <person name="Backstrom D."/>
            <person name="Yutin N."/>
            <person name="Jorgensen S.L."/>
            <person name="Dharamshi J."/>
            <person name="Homa F."/>
            <person name="Zaremba-Niedwiedzka K."/>
            <person name="Spang A."/>
            <person name="Wolf Y.I."/>
            <person name="Koonin E.V."/>
            <person name="Ettema T.J."/>
        </authorList>
    </citation>
    <scope>NUCLEOTIDE SEQUENCE</scope>
</reference>
<sequence>MSKDYVSLVNLWCQKNTKSLPEYNFVQIKGGWSCNADWIDTSYNTSTLAKRSEAKAHKPASGNKPASSASRIEPKAHSPLLLTKVDQKSRRVRLLPWSASVSGAGAQPRITGESPSKKDAKQACAAGIYNVCKESSVKITCLSGTCLILDGDQRADCWKWLASPEVEWDPTELTVKVYTGPTTPVVQSTRPIKHIRVNSPSRDAADAKILMDLGAFLAIDSYKRYVVVSSDHILVQAALDTELVSSAGDLSQLRDILSLKHSAASGSMTR</sequence>
<accession>A0A481YWL2</accession>
<organism evidence="1">
    <name type="scientific">Marseillevirus LCMAC201</name>
    <dbReference type="NCBI Taxonomy" id="2506605"/>
    <lineage>
        <taxon>Viruses</taxon>
        <taxon>Varidnaviria</taxon>
        <taxon>Bamfordvirae</taxon>
        <taxon>Nucleocytoviricota</taxon>
        <taxon>Megaviricetes</taxon>
        <taxon>Pimascovirales</taxon>
        <taxon>Pimascovirales incertae sedis</taxon>
        <taxon>Marseilleviridae</taxon>
    </lineage>
</organism>
<evidence type="ECO:0000313" key="1">
    <source>
        <dbReference type="EMBL" id="QBK87281.1"/>
    </source>
</evidence>